<dbReference type="Proteomes" id="UP000195128">
    <property type="component" value="Unassembled WGS sequence"/>
</dbReference>
<protein>
    <submittedName>
        <fullName evidence="1">Uncharacterized protein</fullName>
    </submittedName>
</protein>
<dbReference type="EMBL" id="MTSA01000015">
    <property type="protein sequence ID" value="OUM05864.1"/>
    <property type="molecule type" value="Genomic_DNA"/>
</dbReference>
<sequence>MEAVRKIIALVGQQHRCVKEPVDLGDRTHDSGCNRDFIRHEQARRTGIEAIRLALIEGESSGESRPFNVDQFKQRALKAKGWVSACTCCMSG</sequence>
<proteinExistence type="predicted"/>
<dbReference type="Pfam" id="PF03693">
    <property type="entry name" value="ParD_antitoxin"/>
    <property type="match status" value="1"/>
</dbReference>
<dbReference type="Gene3D" id="6.10.10.120">
    <property type="entry name" value="Antitoxin ParD1-like"/>
    <property type="match status" value="1"/>
</dbReference>
<accession>A0A244EN11</accession>
<comment type="caution">
    <text evidence="1">The sequence shown here is derived from an EMBL/GenBank/DDBJ whole genome shotgun (WGS) entry which is preliminary data.</text>
</comment>
<evidence type="ECO:0000313" key="1">
    <source>
        <dbReference type="EMBL" id="OUM05864.1"/>
    </source>
</evidence>
<evidence type="ECO:0000313" key="2">
    <source>
        <dbReference type="Proteomes" id="UP000195128"/>
    </source>
</evidence>
<gene>
    <name evidence="1" type="ORF">BW686_19425</name>
</gene>
<reference evidence="1 2" key="1">
    <citation type="submission" date="2017-01" db="EMBL/GenBank/DDBJ databases">
        <authorList>
            <person name="Mah S.A."/>
            <person name="Swanson W.J."/>
            <person name="Moy G.W."/>
            <person name="Vacquier V.D."/>
        </authorList>
    </citation>
    <scope>NUCLEOTIDE SEQUENCE [LARGE SCALE GENOMIC DNA]</scope>
    <source>
        <strain evidence="1">PDD-32b-74</strain>
    </source>
</reference>
<organism evidence="1 2">
    <name type="scientific">Pseudomonas syringae</name>
    <dbReference type="NCBI Taxonomy" id="317"/>
    <lineage>
        <taxon>Bacteria</taxon>
        <taxon>Pseudomonadati</taxon>
        <taxon>Pseudomonadota</taxon>
        <taxon>Gammaproteobacteria</taxon>
        <taxon>Pseudomonadales</taxon>
        <taxon>Pseudomonadaceae</taxon>
        <taxon>Pseudomonas</taxon>
    </lineage>
</organism>
<dbReference type="InterPro" id="IPR022789">
    <property type="entry name" value="ParD"/>
</dbReference>
<name>A0A244EN11_PSESX</name>
<dbReference type="OrthoDB" id="9811310at2"/>
<dbReference type="AlphaFoldDB" id="A0A244EN11"/>
<dbReference type="InterPro" id="IPR038296">
    <property type="entry name" value="ParD_sf"/>
</dbReference>